<dbReference type="EMBL" id="QGKV02000297">
    <property type="protein sequence ID" value="KAF3607132.1"/>
    <property type="molecule type" value="Genomic_DNA"/>
</dbReference>
<keyword evidence="3" id="KW-1185">Reference proteome</keyword>
<dbReference type="InterPro" id="IPR025521">
    <property type="entry name" value="Neprosin_propep"/>
</dbReference>
<dbReference type="PANTHER" id="PTHR31589:SF24">
    <property type="entry name" value="OS07G0205500 PROTEIN"/>
    <property type="match status" value="1"/>
</dbReference>
<gene>
    <name evidence="2" type="ORF">DY000_02045867</name>
</gene>
<dbReference type="PROSITE" id="PS52045">
    <property type="entry name" value="NEPROSIN_PEP_CD"/>
    <property type="match status" value="1"/>
</dbReference>
<reference evidence="2 3" key="1">
    <citation type="journal article" date="2020" name="BMC Genomics">
        <title>Intraspecific diversification of the crop wild relative Brassica cretica Lam. using demographic model selection.</title>
        <authorList>
            <person name="Kioukis A."/>
            <person name="Michalopoulou V.A."/>
            <person name="Briers L."/>
            <person name="Pirintsos S."/>
            <person name="Studholme D.J."/>
            <person name="Pavlidis P."/>
            <person name="Sarris P.F."/>
        </authorList>
    </citation>
    <scope>NUCLEOTIDE SEQUENCE [LARGE SCALE GENOMIC DNA]</scope>
    <source>
        <strain evidence="3">cv. PFS-1207/04</strain>
    </source>
</reference>
<evidence type="ECO:0000259" key="1">
    <source>
        <dbReference type="PROSITE" id="PS52045"/>
    </source>
</evidence>
<evidence type="ECO:0000313" key="2">
    <source>
        <dbReference type="EMBL" id="KAF3607132.1"/>
    </source>
</evidence>
<dbReference type="PANTHER" id="PTHR31589">
    <property type="entry name" value="PROTEIN, PUTATIVE (DUF239)-RELATED-RELATED"/>
    <property type="match status" value="1"/>
</dbReference>
<organism evidence="2 3">
    <name type="scientific">Brassica cretica</name>
    <name type="common">Mustard</name>
    <dbReference type="NCBI Taxonomy" id="69181"/>
    <lineage>
        <taxon>Eukaryota</taxon>
        <taxon>Viridiplantae</taxon>
        <taxon>Streptophyta</taxon>
        <taxon>Embryophyta</taxon>
        <taxon>Tracheophyta</taxon>
        <taxon>Spermatophyta</taxon>
        <taxon>Magnoliopsida</taxon>
        <taxon>eudicotyledons</taxon>
        <taxon>Gunneridae</taxon>
        <taxon>Pentapetalae</taxon>
        <taxon>rosids</taxon>
        <taxon>malvids</taxon>
        <taxon>Brassicales</taxon>
        <taxon>Brassicaceae</taxon>
        <taxon>Brassiceae</taxon>
        <taxon>Brassica</taxon>
    </lineage>
</organism>
<name>A0ABQ7EU90_BRACR</name>
<comment type="caution">
    <text evidence="2">The sequence shown here is derived from an EMBL/GenBank/DDBJ whole genome shotgun (WGS) entry which is preliminary data.</text>
</comment>
<evidence type="ECO:0000313" key="3">
    <source>
        <dbReference type="Proteomes" id="UP000266723"/>
    </source>
</evidence>
<feature type="domain" description="Neprosin PEP catalytic" evidence="1">
    <location>
        <begin position="59"/>
        <end position="122"/>
    </location>
</feature>
<dbReference type="Proteomes" id="UP000266723">
    <property type="component" value="Unassembled WGS sequence"/>
</dbReference>
<proteinExistence type="predicted"/>
<accession>A0ABQ7EU90</accession>
<sequence>MPTRTPAQQFTSSCYDTCPAEETTSDGDVKDCVPTTKRPAFDHHFLKDHMIQMMDITVQFPKSAEPDLINKSAYMEGDKYYGAKATINVWELNIQLKNEFSFSQIWLSGGSSGHDLNSIEAG</sequence>
<dbReference type="Pfam" id="PF14365">
    <property type="entry name" value="Neprosin_AP"/>
    <property type="match status" value="1"/>
</dbReference>
<dbReference type="InterPro" id="IPR053168">
    <property type="entry name" value="Glutamic_endopeptidase"/>
</dbReference>
<dbReference type="InterPro" id="IPR004314">
    <property type="entry name" value="Neprosin"/>
</dbReference>
<protein>
    <recommendedName>
        <fullName evidence="1">Neprosin PEP catalytic domain-containing protein</fullName>
    </recommendedName>
</protein>